<name>A0A7S2GC10_9STRA</name>
<dbReference type="AlphaFoldDB" id="A0A7S2GC10"/>
<keyword evidence="2" id="KW-1133">Transmembrane helix</keyword>
<keyword evidence="2" id="KW-0472">Membrane</keyword>
<feature type="transmembrane region" description="Helical" evidence="2">
    <location>
        <begin position="41"/>
        <end position="59"/>
    </location>
</feature>
<proteinExistence type="predicted"/>
<reference evidence="3" key="1">
    <citation type="submission" date="2021-01" db="EMBL/GenBank/DDBJ databases">
        <authorList>
            <person name="Corre E."/>
            <person name="Pelletier E."/>
            <person name="Niang G."/>
            <person name="Scheremetjew M."/>
            <person name="Finn R."/>
            <person name="Kale V."/>
            <person name="Holt S."/>
            <person name="Cochrane G."/>
            <person name="Meng A."/>
            <person name="Brown T."/>
            <person name="Cohen L."/>
        </authorList>
    </citation>
    <scope>NUCLEOTIDE SEQUENCE</scope>
    <source>
        <strain evidence="3">RCC1693</strain>
    </source>
</reference>
<evidence type="ECO:0000256" key="1">
    <source>
        <dbReference type="SAM" id="MobiDB-lite"/>
    </source>
</evidence>
<feature type="region of interest" description="Disordered" evidence="1">
    <location>
        <begin position="203"/>
        <end position="222"/>
    </location>
</feature>
<organism evidence="3">
    <name type="scientific">Florenciella parvula</name>
    <dbReference type="NCBI Taxonomy" id="236787"/>
    <lineage>
        <taxon>Eukaryota</taxon>
        <taxon>Sar</taxon>
        <taxon>Stramenopiles</taxon>
        <taxon>Ochrophyta</taxon>
        <taxon>Dictyochophyceae</taxon>
        <taxon>Florenciellales</taxon>
        <taxon>Florenciella</taxon>
    </lineage>
</organism>
<gene>
    <name evidence="3" type="ORF">FPAR1323_LOCUS15790</name>
</gene>
<accession>A0A7S2GC10</accession>
<evidence type="ECO:0000256" key="2">
    <source>
        <dbReference type="SAM" id="Phobius"/>
    </source>
</evidence>
<dbReference type="EMBL" id="HBGT01030204">
    <property type="protein sequence ID" value="CAD9445059.1"/>
    <property type="molecule type" value="Transcribed_RNA"/>
</dbReference>
<feature type="region of interest" description="Disordered" evidence="1">
    <location>
        <begin position="12"/>
        <end position="35"/>
    </location>
</feature>
<keyword evidence="2" id="KW-0812">Transmembrane</keyword>
<protein>
    <submittedName>
        <fullName evidence="3">Uncharacterized protein</fullName>
    </submittedName>
</protein>
<evidence type="ECO:0000313" key="3">
    <source>
        <dbReference type="EMBL" id="CAD9445059.1"/>
    </source>
</evidence>
<sequence>MDMADNKYGAVEKDYDAAESGVPTEKSVPQTPESSLGRGKIFALCAILGVSCTGAVVMARGGGSAMSTMTSLNAQSESNVGKSCGKSCDSDDGETTADLTFDDDALSGLICADFDDDGVYPSHFCNYGDSKTCAEKVVTSDNYNAFCGSTCNKQEERKVERGDTSTSQYTNSSWAVFCGWQAVANMQTACSAVTYGDDTTDTAVDESMFSPEKPESSNNIDPSTDYADRVQYGYVMGKKMDGCNLHAFCSACTEDDGTTINANCKAMVDKYGKGALYDVTSFFNSMESFWCTDDVQGTITNGTFADEYGWNARRNRN</sequence>